<dbReference type="Proteomes" id="UP000031668">
    <property type="component" value="Unassembled WGS sequence"/>
</dbReference>
<dbReference type="AlphaFoldDB" id="A0A0C2MNV2"/>
<organism evidence="2 3">
    <name type="scientific">Thelohanellus kitauei</name>
    <name type="common">Myxosporean</name>
    <dbReference type="NCBI Taxonomy" id="669202"/>
    <lineage>
        <taxon>Eukaryota</taxon>
        <taxon>Metazoa</taxon>
        <taxon>Cnidaria</taxon>
        <taxon>Myxozoa</taxon>
        <taxon>Myxosporea</taxon>
        <taxon>Bivalvulida</taxon>
        <taxon>Platysporina</taxon>
        <taxon>Myxobolidae</taxon>
        <taxon>Thelohanellus</taxon>
    </lineage>
</organism>
<keyword evidence="3" id="KW-1185">Reference proteome</keyword>
<feature type="compositionally biased region" description="Low complexity" evidence="1">
    <location>
        <begin position="344"/>
        <end position="353"/>
    </location>
</feature>
<evidence type="ECO:0000313" key="2">
    <source>
        <dbReference type="EMBL" id="KII63321.1"/>
    </source>
</evidence>
<accession>A0A0C2MNV2</accession>
<dbReference type="EMBL" id="JWZT01004725">
    <property type="protein sequence ID" value="KII63321.1"/>
    <property type="molecule type" value="Genomic_DNA"/>
</dbReference>
<gene>
    <name evidence="2" type="ORF">RF11_08363</name>
</gene>
<feature type="region of interest" description="Disordered" evidence="1">
    <location>
        <begin position="254"/>
        <end position="279"/>
    </location>
</feature>
<reference evidence="2 3" key="1">
    <citation type="journal article" date="2014" name="Genome Biol. Evol.">
        <title>The genome of the myxosporean Thelohanellus kitauei shows adaptations to nutrient acquisition within its fish host.</title>
        <authorList>
            <person name="Yang Y."/>
            <person name="Xiong J."/>
            <person name="Zhou Z."/>
            <person name="Huo F."/>
            <person name="Miao W."/>
            <person name="Ran C."/>
            <person name="Liu Y."/>
            <person name="Zhang J."/>
            <person name="Feng J."/>
            <person name="Wang M."/>
            <person name="Wang M."/>
            <person name="Wang L."/>
            <person name="Yao B."/>
        </authorList>
    </citation>
    <scope>NUCLEOTIDE SEQUENCE [LARGE SCALE GENOMIC DNA]</scope>
    <source>
        <strain evidence="2">Wuqing</strain>
    </source>
</reference>
<proteinExistence type="predicted"/>
<evidence type="ECO:0000256" key="1">
    <source>
        <dbReference type="SAM" id="MobiDB-lite"/>
    </source>
</evidence>
<sequence>MIENLKNDIQIDRCELLFQISPTDTIVNKDVGFTILLNKNRKYAFSEIYIRLRIRGQGGYYVMFNIYDLIITFPGYTRKYTWAQETFQTIYEELSTKSLIHNFEQYGGGYTNERDPKFPFEDDESAEYDLTPDKIETNVSNQISTSNLSQLVNETHINIQQHALNESNDINQTQSTVVTEDIIETNQHNETSADNNPDGDMEKPTNNDVILDNETQLVDETIRQKYTETSDMLDAKNGTHDDLTTEDNIKTQVNNESNAEVEKPKLNEMHGNNDIKINNESNAEIKEQISDDTHDNNETRVNIESNAEIEKQKLDETHSNNETQLNSESNEEFDDVKFDDTHGNNETVETVETQELNDTHYNKDNLIP</sequence>
<feature type="compositionally biased region" description="Basic and acidic residues" evidence="1">
    <location>
        <begin position="357"/>
        <end position="368"/>
    </location>
</feature>
<feature type="region of interest" description="Disordered" evidence="1">
    <location>
        <begin position="186"/>
        <end position="207"/>
    </location>
</feature>
<feature type="compositionally biased region" description="Polar residues" evidence="1">
    <location>
        <begin position="186"/>
        <end position="195"/>
    </location>
</feature>
<feature type="region of interest" description="Disordered" evidence="1">
    <location>
        <begin position="310"/>
        <end position="368"/>
    </location>
</feature>
<name>A0A0C2MNV2_THEKT</name>
<feature type="compositionally biased region" description="Basic and acidic residues" evidence="1">
    <location>
        <begin position="310"/>
        <end position="319"/>
    </location>
</feature>
<protein>
    <submittedName>
        <fullName evidence="2">Uncharacterized protein</fullName>
    </submittedName>
</protein>
<evidence type="ECO:0000313" key="3">
    <source>
        <dbReference type="Proteomes" id="UP000031668"/>
    </source>
</evidence>
<feature type="compositionally biased region" description="Basic and acidic residues" evidence="1">
    <location>
        <begin position="260"/>
        <end position="273"/>
    </location>
</feature>
<comment type="caution">
    <text evidence="2">The sequence shown here is derived from an EMBL/GenBank/DDBJ whole genome shotgun (WGS) entry which is preliminary data.</text>
</comment>